<dbReference type="Proteomes" id="UP000247696">
    <property type="component" value="Chromosome"/>
</dbReference>
<evidence type="ECO:0000313" key="2">
    <source>
        <dbReference type="EMBL" id="AWT25563.1"/>
    </source>
</evidence>
<dbReference type="AlphaFoldDB" id="A0A2Z3YVW8"/>
<name>A0A2Z3YVW8_9CORY</name>
<dbReference type="STRING" id="1737425.GCA_900049755_00539"/>
<dbReference type="EMBL" id="CP024988">
    <property type="protein sequence ID" value="AWT25563.1"/>
    <property type="molecule type" value="Genomic_DNA"/>
</dbReference>
<proteinExistence type="predicted"/>
<gene>
    <name evidence="2" type="ORF">Csp1_07540</name>
</gene>
<dbReference type="RefSeq" id="WP_110481103.1">
    <property type="nucleotide sequence ID" value="NZ_CP024988.1"/>
</dbReference>
<dbReference type="OrthoDB" id="9773233at2"/>
<evidence type="ECO:0000313" key="3">
    <source>
        <dbReference type="Proteomes" id="UP000247696"/>
    </source>
</evidence>
<feature type="region of interest" description="Disordered" evidence="1">
    <location>
        <begin position="1"/>
        <end position="21"/>
    </location>
</feature>
<reference evidence="3" key="1">
    <citation type="submission" date="2017-11" db="EMBL/GenBank/DDBJ databases">
        <title>Otitis media/interna in a cat caused by the recently described species Corynebacterium provencense.</title>
        <authorList>
            <person name="Kittl S."/>
            <person name="Brodard I."/>
            <person name="Rychener L."/>
            <person name="Jores J."/>
            <person name="Roosje P."/>
            <person name="Gobeli Brawand S."/>
        </authorList>
    </citation>
    <scope>NUCLEOTIDE SEQUENCE [LARGE SCALE GENOMIC DNA]</scope>
    <source>
        <strain evidence="3">17KM38</strain>
    </source>
</reference>
<organism evidence="2 3">
    <name type="scientific">Corynebacterium provencense</name>
    <dbReference type="NCBI Taxonomy" id="1737425"/>
    <lineage>
        <taxon>Bacteria</taxon>
        <taxon>Bacillati</taxon>
        <taxon>Actinomycetota</taxon>
        <taxon>Actinomycetes</taxon>
        <taxon>Mycobacteriales</taxon>
        <taxon>Corynebacteriaceae</taxon>
        <taxon>Corynebacterium</taxon>
    </lineage>
</organism>
<sequence>MTDNPPVPVTVLRGLPGADPDEQDRVARAVSLALTSLAGELSSSAGRYEDPREALRRDPRGAWGVPGVGRRNSGTFSPAGFRASTRRT</sequence>
<evidence type="ECO:0000256" key="1">
    <source>
        <dbReference type="SAM" id="MobiDB-lite"/>
    </source>
</evidence>
<dbReference type="KEGG" id="cpre:Csp1_07540"/>
<protein>
    <submittedName>
        <fullName evidence="2">Uncharacterized protein</fullName>
    </submittedName>
</protein>
<feature type="compositionally biased region" description="Basic and acidic residues" evidence="1">
    <location>
        <begin position="47"/>
        <end position="60"/>
    </location>
</feature>
<accession>A0A2Z3YVW8</accession>
<feature type="region of interest" description="Disordered" evidence="1">
    <location>
        <begin position="41"/>
        <end position="88"/>
    </location>
</feature>
<keyword evidence="3" id="KW-1185">Reference proteome</keyword>